<reference evidence="2 3" key="1">
    <citation type="submission" date="2018-06" db="EMBL/GenBank/DDBJ databases">
        <title>Extensive metabolic versatility and redundancy in microbially diverse, dynamic hydrothermal sediments.</title>
        <authorList>
            <person name="Dombrowski N."/>
            <person name="Teske A."/>
            <person name="Baker B.J."/>
        </authorList>
    </citation>
    <scope>NUCLEOTIDE SEQUENCE [LARGE SCALE GENOMIC DNA]</scope>
    <source>
        <strain evidence="2">B35_G9</strain>
    </source>
</reference>
<feature type="signal peptide" evidence="1">
    <location>
        <begin position="1"/>
        <end position="21"/>
    </location>
</feature>
<keyword evidence="1" id="KW-0732">Signal</keyword>
<evidence type="ECO:0000313" key="3">
    <source>
        <dbReference type="Proteomes" id="UP000282321"/>
    </source>
</evidence>
<dbReference type="InterPro" id="IPR010994">
    <property type="entry name" value="RuvA_2-like"/>
</dbReference>
<dbReference type="Proteomes" id="UP000282321">
    <property type="component" value="Unassembled WGS sequence"/>
</dbReference>
<dbReference type="AlphaFoldDB" id="A0A660S9K1"/>
<accession>A0A660S9K1</accession>
<protein>
    <recommendedName>
        <fullName evidence="4">Competence protein ComEA</fullName>
    </recommendedName>
</protein>
<proteinExistence type="predicted"/>
<dbReference type="Gene3D" id="1.10.150.280">
    <property type="entry name" value="AF1531-like domain"/>
    <property type="match status" value="1"/>
</dbReference>
<gene>
    <name evidence="2" type="ORF">DRP44_02670</name>
</gene>
<sequence length="811" mass="94704">MRKFIHYLLLAFLLLPLSVIAENKKDINTIPYSALNSLINNRIVARNIIDYRNSYGYFESIYELWNIKDMNKSIFTIIKDSLTLIPPKGISRREQKINYLKTKLASEDSPREGAIDLWENLLMYPMDINKASYREIANIDRVSPVDAAAIINHRKKWGTFRYISNLRHVDYLTHYGYSNLSDYIRVGKARNISNLYGYFRTSLSNENRLSYFDSNISAAIASLNSLIKDLEPPLPGSTNTYSALQNAGWTDAEILRHRDDVISASNELDSISIRPNISERLKFGYKDKINGGASFFNNNGQNKLLKGYVSISKIGVLKKLILGNYRVTFNNGLLVDNTDEERSRILRRTDGIFGDLTSNKEFMFKGAAGEFNLWNFNITGFYSNAYRDAILNRDSSFNFLIDLPYDLSIFDNKVRETTYGGKIDFNFGKLQSFPAGTFLGIEGLNISYDRLWKPDPNELDIPGDVNSIIDPNYTDLLSDSTNSLKYIGGYFKTVIKNTAYNIEYVRNLESDYALVGKFDIYFDNFYLNAIYRDYDVKYFNPYMRGFMEQDRFDDGLFEKDYRLLNPLYSYLQDFPTPKAERGIYLGTRYKFSQSFTLTNLYIDLWQNKAFSLYNYRAQGELEYRPIYPLHLRFKAKYQSKYLYKPIEPTHSKTFESTFRVFGTFANRDYLNFEIRYGQVHLTPNPQYGNRELIYGGYVNTSFEHNFSTNLSMLGGTAVWKTNGMSQWIFEDTGIDFLYGNGYKFYLTFTDLINKNLYVRLKYRYKSTIYQHSDMELQEYPPHFENSDPTAIRPFYDYQNDNAIYLELDLRW</sequence>
<dbReference type="EMBL" id="QNBC01000023">
    <property type="protein sequence ID" value="RKX67226.1"/>
    <property type="molecule type" value="Genomic_DNA"/>
</dbReference>
<dbReference type="PANTHER" id="PTHR21180:SF32">
    <property type="entry name" value="ENDONUCLEASE_EXONUCLEASE_PHOSPHATASE FAMILY DOMAIN-CONTAINING PROTEIN 1"/>
    <property type="match status" value="1"/>
</dbReference>
<comment type="caution">
    <text evidence="2">The sequence shown here is derived from an EMBL/GenBank/DDBJ whole genome shotgun (WGS) entry which is preliminary data.</text>
</comment>
<dbReference type="InterPro" id="IPR051675">
    <property type="entry name" value="Endo/Exo/Phosphatase_dom_1"/>
</dbReference>
<organism evidence="2 3">
    <name type="scientific">candidate division TA06 bacterium</name>
    <dbReference type="NCBI Taxonomy" id="2250710"/>
    <lineage>
        <taxon>Bacteria</taxon>
        <taxon>Bacteria division TA06</taxon>
    </lineage>
</organism>
<evidence type="ECO:0000256" key="1">
    <source>
        <dbReference type="SAM" id="SignalP"/>
    </source>
</evidence>
<feature type="chain" id="PRO_5025048989" description="Competence protein ComEA" evidence="1">
    <location>
        <begin position="22"/>
        <end position="811"/>
    </location>
</feature>
<name>A0A660S9K1_UNCT6</name>
<dbReference type="SUPFAM" id="SSF47781">
    <property type="entry name" value="RuvA domain 2-like"/>
    <property type="match status" value="2"/>
</dbReference>
<dbReference type="PANTHER" id="PTHR21180">
    <property type="entry name" value="ENDONUCLEASE/EXONUCLEASE/PHOSPHATASE FAMILY DOMAIN-CONTAINING PROTEIN 1"/>
    <property type="match status" value="1"/>
</dbReference>
<evidence type="ECO:0000313" key="2">
    <source>
        <dbReference type="EMBL" id="RKX67226.1"/>
    </source>
</evidence>
<evidence type="ECO:0008006" key="4">
    <source>
        <dbReference type="Google" id="ProtNLM"/>
    </source>
</evidence>
<dbReference type="Pfam" id="PF12836">
    <property type="entry name" value="HHH_3"/>
    <property type="match status" value="2"/>
</dbReference>